<feature type="transmembrane region" description="Helical" evidence="1">
    <location>
        <begin position="59"/>
        <end position="84"/>
    </location>
</feature>
<feature type="transmembrane region" description="Helical" evidence="1">
    <location>
        <begin position="90"/>
        <end position="111"/>
    </location>
</feature>
<keyword evidence="3" id="KW-1185">Reference proteome</keyword>
<dbReference type="InterPro" id="IPR009937">
    <property type="entry name" value="Phage_holin_3_6"/>
</dbReference>
<keyword evidence="1" id="KW-0812">Transmembrane</keyword>
<evidence type="ECO:0000313" key="3">
    <source>
        <dbReference type="Proteomes" id="UP000198675"/>
    </source>
</evidence>
<dbReference type="EMBL" id="LT629797">
    <property type="protein sequence ID" value="SDU78606.1"/>
    <property type="molecule type" value="Genomic_DNA"/>
</dbReference>
<accession>A0A1H2LDV6</accession>
<organism evidence="2 3">
    <name type="scientific">Pseudomonas sihuiensis</name>
    <dbReference type="NCBI Taxonomy" id="1274359"/>
    <lineage>
        <taxon>Bacteria</taxon>
        <taxon>Pseudomonadati</taxon>
        <taxon>Pseudomonadota</taxon>
        <taxon>Gammaproteobacteria</taxon>
        <taxon>Pseudomonadales</taxon>
        <taxon>Pseudomonadaceae</taxon>
        <taxon>Pseudomonas</taxon>
    </lineage>
</organism>
<dbReference type="Proteomes" id="UP000198675">
    <property type="component" value="Chromosome I"/>
</dbReference>
<dbReference type="Pfam" id="PF07332">
    <property type="entry name" value="Phage_holin_3_6"/>
    <property type="match status" value="1"/>
</dbReference>
<proteinExistence type="predicted"/>
<sequence>MYMPKSSPVSPAAPGALRGLLRLLRLWRVAGPQLLEQVELHGQLASLEWAEEKRRLLRLVLFAGLAFACLLSLLLVLSALLLALSWATPYQWSGVLAVVGLHGLGLLLACWRLKVLVGRGAQSFAATREELAAGFVALRRTI</sequence>
<keyword evidence="1" id="KW-1133">Transmembrane helix</keyword>
<name>A0A1H2LDV6_9PSED</name>
<keyword evidence="1" id="KW-0472">Membrane</keyword>
<evidence type="ECO:0000313" key="2">
    <source>
        <dbReference type="EMBL" id="SDU78606.1"/>
    </source>
</evidence>
<protein>
    <submittedName>
        <fullName evidence="2">Uncharacterized membrane protein YqjE</fullName>
    </submittedName>
</protein>
<reference evidence="3" key="1">
    <citation type="submission" date="2016-10" db="EMBL/GenBank/DDBJ databases">
        <authorList>
            <person name="Varghese N."/>
            <person name="Submissions S."/>
        </authorList>
    </citation>
    <scope>NUCLEOTIDE SEQUENCE [LARGE SCALE GENOMIC DNA]</scope>
    <source>
        <strain evidence="3">KCTC 32246</strain>
    </source>
</reference>
<dbReference type="AlphaFoldDB" id="A0A1H2LDV6"/>
<evidence type="ECO:0000256" key="1">
    <source>
        <dbReference type="SAM" id="Phobius"/>
    </source>
</evidence>
<gene>
    <name evidence="2" type="ORF">SAMN05216363_1131</name>
</gene>